<keyword evidence="3 5" id="KW-1133">Transmembrane helix</keyword>
<evidence type="ECO:0000313" key="8">
    <source>
        <dbReference type="Proteomes" id="UP000306196"/>
    </source>
</evidence>
<comment type="caution">
    <text evidence="7">The sequence shown here is derived from an EMBL/GenBank/DDBJ whole genome shotgun (WGS) entry which is preliminary data.</text>
</comment>
<feature type="transmembrane region" description="Helical" evidence="5">
    <location>
        <begin position="155"/>
        <end position="174"/>
    </location>
</feature>
<dbReference type="OrthoDB" id="199654at2"/>
<feature type="transmembrane region" description="Helical" evidence="5">
    <location>
        <begin position="295"/>
        <end position="314"/>
    </location>
</feature>
<keyword evidence="2 5" id="KW-0812">Transmembrane</keyword>
<dbReference type="Gene3D" id="1.20.1250.20">
    <property type="entry name" value="MFS general substrate transporter like domains"/>
    <property type="match status" value="2"/>
</dbReference>
<dbReference type="GO" id="GO:0005886">
    <property type="term" value="C:plasma membrane"/>
    <property type="evidence" value="ECO:0007669"/>
    <property type="project" value="TreeGrafter"/>
</dbReference>
<keyword evidence="4 5" id="KW-0472">Membrane</keyword>
<feature type="transmembrane region" description="Helical" evidence="5">
    <location>
        <begin position="396"/>
        <end position="414"/>
    </location>
</feature>
<evidence type="ECO:0000256" key="2">
    <source>
        <dbReference type="ARBA" id="ARBA00022692"/>
    </source>
</evidence>
<feature type="transmembrane region" description="Helical" evidence="5">
    <location>
        <begin position="62"/>
        <end position="80"/>
    </location>
</feature>
<dbReference type="EMBL" id="VAUV01000010">
    <property type="protein sequence ID" value="TLD69921.1"/>
    <property type="molecule type" value="Genomic_DNA"/>
</dbReference>
<organism evidence="7 8">
    <name type="scientific">Phragmitibacter flavus</name>
    <dbReference type="NCBI Taxonomy" id="2576071"/>
    <lineage>
        <taxon>Bacteria</taxon>
        <taxon>Pseudomonadati</taxon>
        <taxon>Verrucomicrobiota</taxon>
        <taxon>Verrucomicrobiia</taxon>
        <taxon>Verrucomicrobiales</taxon>
        <taxon>Verrucomicrobiaceae</taxon>
        <taxon>Phragmitibacter</taxon>
    </lineage>
</organism>
<dbReference type="PANTHER" id="PTHR23508:SF10">
    <property type="entry name" value="CARBOXYLIC ACID TRANSPORTER PROTEIN HOMOLOG"/>
    <property type="match status" value="1"/>
</dbReference>
<feature type="transmembrane region" description="Helical" evidence="5">
    <location>
        <begin position="320"/>
        <end position="341"/>
    </location>
</feature>
<dbReference type="InterPro" id="IPR036259">
    <property type="entry name" value="MFS_trans_sf"/>
</dbReference>
<reference evidence="7 8" key="1">
    <citation type="submission" date="2019-05" db="EMBL/GenBank/DDBJ databases">
        <title>Verrucobacter flavum gen. nov., sp. nov. a new member of the family Verrucomicrobiaceae.</title>
        <authorList>
            <person name="Szuroczki S."/>
            <person name="Abbaszade G."/>
            <person name="Szabo A."/>
            <person name="Felfoldi T."/>
            <person name="Schumann P."/>
            <person name="Boka K."/>
            <person name="Keki Z."/>
            <person name="Toumi M."/>
            <person name="Toth E."/>
        </authorList>
    </citation>
    <scope>NUCLEOTIDE SEQUENCE [LARGE SCALE GENOMIC DNA]</scope>
    <source>
        <strain evidence="7 8">MG-N-17</strain>
    </source>
</reference>
<feature type="transmembrane region" description="Helical" evidence="5">
    <location>
        <begin position="214"/>
        <end position="234"/>
    </location>
</feature>
<dbReference type="InterPro" id="IPR020846">
    <property type="entry name" value="MFS_dom"/>
</dbReference>
<dbReference type="PROSITE" id="PS50850">
    <property type="entry name" value="MFS"/>
    <property type="match status" value="1"/>
</dbReference>
<evidence type="ECO:0000256" key="3">
    <source>
        <dbReference type="ARBA" id="ARBA00022989"/>
    </source>
</evidence>
<protein>
    <submittedName>
        <fullName evidence="7">MFS transporter</fullName>
    </submittedName>
</protein>
<dbReference type="Pfam" id="PF07690">
    <property type="entry name" value="MFS_1"/>
    <property type="match status" value="1"/>
</dbReference>
<feature type="transmembrane region" description="Helical" evidence="5">
    <location>
        <begin position="262"/>
        <end position="283"/>
    </location>
</feature>
<dbReference type="SUPFAM" id="SSF103473">
    <property type="entry name" value="MFS general substrate transporter"/>
    <property type="match status" value="1"/>
</dbReference>
<dbReference type="PANTHER" id="PTHR23508">
    <property type="entry name" value="CARBOXYLIC ACID TRANSPORTER PROTEIN HOMOLOG"/>
    <property type="match status" value="1"/>
</dbReference>
<keyword evidence="8" id="KW-1185">Reference proteome</keyword>
<proteinExistence type="predicted"/>
<dbReference type="InterPro" id="IPR011701">
    <property type="entry name" value="MFS"/>
</dbReference>
<name>A0A5R8KC99_9BACT</name>
<evidence type="ECO:0000259" key="6">
    <source>
        <dbReference type="PROSITE" id="PS50850"/>
    </source>
</evidence>
<evidence type="ECO:0000256" key="5">
    <source>
        <dbReference type="SAM" id="Phobius"/>
    </source>
</evidence>
<feature type="transmembrane region" description="Helical" evidence="5">
    <location>
        <begin position="86"/>
        <end position="109"/>
    </location>
</feature>
<evidence type="ECO:0000256" key="1">
    <source>
        <dbReference type="ARBA" id="ARBA00004141"/>
    </source>
</evidence>
<sequence>MFDCLDQQLFILARGAAMKSLLPPDMDANAYGTYATAIFVAGWATGGLIFGSVGDRIGRAKTLTITVLMYSVFTGLSALSKGWVDFAVYRFLTGLGVGGVFGLAVALTADALPDSARAGALGTLQALSAVGNVTAGLISMWVGGMVSRGEISADWSWKLMFIVGAAPAFLCVFIQMRLKEPEKWVKAREAGRISGAKFGSYASLFGDKRWRGPALFGMMLSVAGVIGLWGIGFFSPELVGPVIEESLKAQNLPASEIAGAKAHYIGLNSIVQNVGAFIGMLLMTKLAQVIGRKKAFAVAFVAALLATVGFFQFFNGPGDIWMSAVMGGCQLAIFAGFAIYLPELFPTRLRSTGTSFCYNVGRFVAALGILQTASIKTWASTGAVTATEKIDSFRDAASYMSVIFLIGLVALMFLPETKGRPMPED</sequence>
<accession>A0A5R8KC99</accession>
<gene>
    <name evidence="7" type="ORF">FEM03_14400</name>
</gene>
<dbReference type="Proteomes" id="UP000306196">
    <property type="component" value="Unassembled WGS sequence"/>
</dbReference>
<dbReference type="RefSeq" id="WP_138086976.1">
    <property type="nucleotide sequence ID" value="NZ_VAUV01000010.1"/>
</dbReference>
<dbReference type="GO" id="GO:0046943">
    <property type="term" value="F:carboxylic acid transmembrane transporter activity"/>
    <property type="evidence" value="ECO:0007669"/>
    <property type="project" value="TreeGrafter"/>
</dbReference>
<feature type="domain" description="Major facilitator superfamily (MFS) profile" evidence="6">
    <location>
        <begin position="1"/>
        <end position="418"/>
    </location>
</feature>
<evidence type="ECO:0000313" key="7">
    <source>
        <dbReference type="EMBL" id="TLD69921.1"/>
    </source>
</evidence>
<dbReference type="AlphaFoldDB" id="A0A5R8KC99"/>
<feature type="transmembrane region" description="Helical" evidence="5">
    <location>
        <begin position="31"/>
        <end position="50"/>
    </location>
</feature>
<feature type="transmembrane region" description="Helical" evidence="5">
    <location>
        <begin position="121"/>
        <end position="143"/>
    </location>
</feature>
<evidence type="ECO:0000256" key="4">
    <source>
        <dbReference type="ARBA" id="ARBA00023136"/>
    </source>
</evidence>
<comment type="subcellular location">
    <subcellularLocation>
        <location evidence="1">Membrane</location>
        <topology evidence="1">Multi-pass membrane protein</topology>
    </subcellularLocation>
</comment>